<dbReference type="InterPro" id="IPR027392">
    <property type="entry name" value="TF_Znf"/>
</dbReference>
<dbReference type="KEGG" id="tig:THII_2759"/>
<organism evidence="2 3">
    <name type="scientific">Thioploca ingrica</name>
    <dbReference type="NCBI Taxonomy" id="40754"/>
    <lineage>
        <taxon>Bacteria</taxon>
        <taxon>Pseudomonadati</taxon>
        <taxon>Pseudomonadota</taxon>
        <taxon>Gammaproteobacteria</taxon>
        <taxon>Thiotrichales</taxon>
        <taxon>Thiotrichaceae</taxon>
        <taxon>Thioploca</taxon>
    </lineage>
</organism>
<dbReference type="Pfam" id="PF13453">
    <property type="entry name" value="Zn_ribbon_TFIIB"/>
    <property type="match status" value="2"/>
</dbReference>
<gene>
    <name evidence="2" type="ORF">THII_2759</name>
</gene>
<keyword evidence="3" id="KW-1185">Reference proteome</keyword>
<name>A0A090BVL3_9GAMM</name>
<proteinExistence type="predicted"/>
<protein>
    <recommendedName>
        <fullName evidence="1">Transcription factor zinc-finger domain-containing protein</fullName>
    </recommendedName>
</protein>
<dbReference type="EMBL" id="AP014633">
    <property type="protein sequence ID" value="BAP57056.1"/>
    <property type="molecule type" value="Genomic_DNA"/>
</dbReference>
<reference evidence="2" key="1">
    <citation type="journal article" date="2014" name="ISME J.">
        <title>Ecophysiology of Thioploca ingrica as revealed by the complete genome sequence supplemented with proteomic evidence.</title>
        <authorList>
            <person name="Kojima H."/>
            <person name="Ogura Y."/>
            <person name="Yamamoto N."/>
            <person name="Togashi T."/>
            <person name="Mori H."/>
            <person name="Watanabe T."/>
            <person name="Nemoto F."/>
            <person name="Kurokawa K."/>
            <person name="Hayashi T."/>
            <person name="Fukui M."/>
        </authorList>
    </citation>
    <scope>NUCLEOTIDE SEQUENCE [LARGE SCALE GENOMIC DNA]</scope>
</reference>
<dbReference type="AlphaFoldDB" id="A0A090BVL3"/>
<dbReference type="HOGENOM" id="CLU_154390_0_0_6"/>
<dbReference type="STRING" id="40754.THII_2759"/>
<dbReference type="OrthoDB" id="9814037at2"/>
<accession>A0A090BVL3</accession>
<sequence length="124" mass="14291">MNCPKCNAIMEKVTYQEITVDRCTDCKGIWFDMLEREALEKLKGSEIIDNGDAKVGKKFNEMGKIACPKCHVGMLRMVDNRQPHIWFEGCPTCYGVFLDAGEFRDLKSNNLLDFFKDLFAPERQ</sequence>
<evidence type="ECO:0000259" key="1">
    <source>
        <dbReference type="Pfam" id="PF13453"/>
    </source>
</evidence>
<feature type="domain" description="Transcription factor zinc-finger" evidence="1">
    <location>
        <begin position="67"/>
        <end position="108"/>
    </location>
</feature>
<feature type="domain" description="Transcription factor zinc-finger" evidence="1">
    <location>
        <begin position="2"/>
        <end position="38"/>
    </location>
</feature>
<evidence type="ECO:0000313" key="2">
    <source>
        <dbReference type="EMBL" id="BAP57056.1"/>
    </source>
</evidence>
<dbReference type="Proteomes" id="UP000031623">
    <property type="component" value="Chromosome"/>
</dbReference>
<evidence type="ECO:0000313" key="3">
    <source>
        <dbReference type="Proteomes" id="UP000031623"/>
    </source>
</evidence>